<dbReference type="GO" id="GO:0008375">
    <property type="term" value="F:acetylglucosaminyltransferase activity"/>
    <property type="evidence" value="ECO:0007669"/>
    <property type="project" value="TreeGrafter"/>
</dbReference>
<dbReference type="Proteomes" id="UP001497497">
    <property type="component" value="Unassembled WGS sequence"/>
</dbReference>
<evidence type="ECO:0000313" key="2">
    <source>
        <dbReference type="Proteomes" id="UP001497497"/>
    </source>
</evidence>
<reference evidence="1 2" key="1">
    <citation type="submission" date="2024-04" db="EMBL/GenBank/DDBJ databases">
        <authorList>
            <consortium name="Genoscope - CEA"/>
            <person name="William W."/>
        </authorList>
    </citation>
    <scope>NUCLEOTIDE SEQUENCE [LARGE SCALE GENOMIC DNA]</scope>
</reference>
<evidence type="ECO:0000313" key="1">
    <source>
        <dbReference type="EMBL" id="CAL1530706.1"/>
    </source>
</evidence>
<gene>
    <name evidence="1" type="ORF">GSLYS_00004831001</name>
</gene>
<keyword evidence="2" id="KW-1185">Reference proteome</keyword>
<dbReference type="PANTHER" id="PTHR19297:SF185">
    <property type="entry name" value="BETA-1,3-GALACTOSYL-O-GLYCOSYL-GLYCOPROTEIN BETA-1,6-N-ACETYLGLUCOSAMINYLTRANSFERASE 3"/>
    <property type="match status" value="1"/>
</dbReference>
<comment type="caution">
    <text evidence="1">The sequence shown here is derived from an EMBL/GenBank/DDBJ whole genome shotgun (WGS) entry which is preliminary data.</text>
</comment>
<dbReference type="EMBL" id="CAXITT010000074">
    <property type="protein sequence ID" value="CAL1530706.1"/>
    <property type="molecule type" value="Genomic_DNA"/>
</dbReference>
<protein>
    <submittedName>
        <fullName evidence="1">Uncharacterized protein</fullName>
    </submittedName>
</protein>
<accession>A0AAV2HF75</accession>
<name>A0AAV2HF75_LYMST</name>
<sequence>FLSGRPDDLPFLTSYAVWPWSGSCASDFVRDICIFSPEDLQGLARRPELFANKFYLRLHPAALHCMDELLYNQTFTGAARHAHVYKNLSFVS</sequence>
<feature type="non-terminal residue" evidence="1">
    <location>
        <position position="1"/>
    </location>
</feature>
<organism evidence="1 2">
    <name type="scientific">Lymnaea stagnalis</name>
    <name type="common">Great pond snail</name>
    <name type="synonym">Helix stagnalis</name>
    <dbReference type="NCBI Taxonomy" id="6523"/>
    <lineage>
        <taxon>Eukaryota</taxon>
        <taxon>Metazoa</taxon>
        <taxon>Spiralia</taxon>
        <taxon>Lophotrochozoa</taxon>
        <taxon>Mollusca</taxon>
        <taxon>Gastropoda</taxon>
        <taxon>Heterobranchia</taxon>
        <taxon>Euthyneura</taxon>
        <taxon>Panpulmonata</taxon>
        <taxon>Hygrophila</taxon>
        <taxon>Lymnaeoidea</taxon>
        <taxon>Lymnaeidae</taxon>
        <taxon>Lymnaea</taxon>
    </lineage>
</organism>
<dbReference type="AlphaFoldDB" id="A0AAV2HF75"/>
<proteinExistence type="predicted"/>
<dbReference type="PANTHER" id="PTHR19297">
    <property type="entry name" value="GLYCOSYLTRANSFERASE 14 FAMILY MEMBER"/>
    <property type="match status" value="1"/>
</dbReference>